<dbReference type="InterPro" id="IPR011990">
    <property type="entry name" value="TPR-like_helical_dom_sf"/>
</dbReference>
<dbReference type="PANTHER" id="PTHR44140:SF2">
    <property type="entry name" value="LD25575P"/>
    <property type="match status" value="1"/>
</dbReference>
<dbReference type="Pfam" id="PF00226">
    <property type="entry name" value="DnaJ"/>
    <property type="match status" value="1"/>
</dbReference>
<dbReference type="InterPro" id="IPR036869">
    <property type="entry name" value="J_dom_sf"/>
</dbReference>
<dbReference type="AlphaFoldDB" id="A0AA48KZD4"/>
<dbReference type="Gene3D" id="1.10.287.110">
    <property type="entry name" value="DnaJ domain"/>
    <property type="match status" value="1"/>
</dbReference>
<evidence type="ECO:0000259" key="7">
    <source>
        <dbReference type="PROSITE" id="PS50076"/>
    </source>
</evidence>
<feature type="signal peptide" evidence="6">
    <location>
        <begin position="1"/>
        <end position="19"/>
    </location>
</feature>
<dbReference type="Proteomes" id="UP001233271">
    <property type="component" value="Chromosome 1"/>
</dbReference>
<dbReference type="InterPro" id="IPR001623">
    <property type="entry name" value="DnaJ_domain"/>
</dbReference>
<dbReference type="InterPro" id="IPR019734">
    <property type="entry name" value="TPR_rpt"/>
</dbReference>
<evidence type="ECO:0000313" key="8">
    <source>
        <dbReference type="EMBL" id="BEI88506.1"/>
    </source>
</evidence>
<dbReference type="GO" id="GO:0034975">
    <property type="term" value="P:protein folding in endoplasmic reticulum"/>
    <property type="evidence" value="ECO:0007669"/>
    <property type="project" value="TreeGrafter"/>
</dbReference>
<sequence>MRIGALALSILAVATPALADGGRTAAEAAADGNRLLAQGSYSDAARAYSEAIASDPTYANYYKRATAYLSMGRHTAALDDFDAILKMNPDFSQAHFQKAKIYAQDGAFDDAARELTSFHKSKRDEASDELARNVASAQAGLKAAKADVGRQKWDSCVEHATQAIKVGSNNAELRELRARCETERGNVEGAYADLSRLATLNPSSQELRARLAHLAFFFLEPATAVAELKKCLHYDPDSKACKALHKSMRAFDRDLVKARNFAASDKPSDARRAITLLRGEEGLIARFDKLLDEAVASEAIPAQFDARKRSTTRLEIYSIGCRAIVDANDMASKLGSLWCDQVLAMDEGNEAALVYRGEKLLKAEKWEEAVTSFQSAFEKSGRRSQDIMQRLQKAERLLQVSKRKDYYKVLGVSRDADERTIKKAFRKAAKENHPDIGGSEDKMATINEAYEVLSDSELRSRYDNGDDPNDPSGGQGGNPFAHHGGGGMPFFFQQGFQGGGGGGFPGGGGGQKFHFQF</sequence>
<evidence type="ECO:0000256" key="5">
    <source>
        <dbReference type="SAM" id="MobiDB-lite"/>
    </source>
</evidence>
<keyword evidence="2 6" id="KW-0732">Signal</keyword>
<evidence type="ECO:0000256" key="6">
    <source>
        <dbReference type="SAM" id="SignalP"/>
    </source>
</evidence>
<evidence type="ECO:0000313" key="9">
    <source>
        <dbReference type="Proteomes" id="UP001233271"/>
    </source>
</evidence>
<reference evidence="8" key="1">
    <citation type="journal article" date="2023" name="BMC Genomics">
        <title>Chromosome-level genome assemblies of Cutaneotrichosporon spp. (Trichosporonales, Basidiomycota) reveal imbalanced evolution between nucleotide sequences and chromosome synteny.</title>
        <authorList>
            <person name="Kobayashi Y."/>
            <person name="Kayamori A."/>
            <person name="Aoki K."/>
            <person name="Shiwa Y."/>
            <person name="Matsutani M."/>
            <person name="Fujita N."/>
            <person name="Sugita T."/>
            <person name="Iwasaki W."/>
            <person name="Tanaka N."/>
            <person name="Takashima M."/>
        </authorList>
    </citation>
    <scope>NUCLEOTIDE SEQUENCE</scope>
    <source>
        <strain evidence="8">HIS019</strain>
    </source>
</reference>
<dbReference type="EMBL" id="AP028212">
    <property type="protein sequence ID" value="BEI88506.1"/>
    <property type="molecule type" value="Genomic_DNA"/>
</dbReference>
<dbReference type="PRINTS" id="PR00625">
    <property type="entry name" value="JDOMAIN"/>
</dbReference>
<evidence type="ECO:0000256" key="4">
    <source>
        <dbReference type="PROSITE-ProRule" id="PRU00339"/>
    </source>
</evidence>
<protein>
    <recommendedName>
        <fullName evidence="7">J domain-containing protein</fullName>
    </recommendedName>
</protein>
<dbReference type="GeneID" id="85492377"/>
<dbReference type="GO" id="GO:0051787">
    <property type="term" value="F:misfolded protein binding"/>
    <property type="evidence" value="ECO:0007669"/>
    <property type="project" value="TreeGrafter"/>
</dbReference>
<evidence type="ECO:0000256" key="2">
    <source>
        <dbReference type="ARBA" id="ARBA00022729"/>
    </source>
</evidence>
<dbReference type="SUPFAM" id="SSF46565">
    <property type="entry name" value="Chaperone J-domain"/>
    <property type="match status" value="1"/>
</dbReference>
<dbReference type="PROSITE" id="PS50005">
    <property type="entry name" value="TPR"/>
    <property type="match status" value="1"/>
</dbReference>
<dbReference type="KEGG" id="ccac:CcaHIS019_0112240"/>
<keyword evidence="9" id="KW-1185">Reference proteome</keyword>
<dbReference type="PANTHER" id="PTHR44140">
    <property type="entry name" value="LD25575P"/>
    <property type="match status" value="1"/>
</dbReference>
<dbReference type="RefSeq" id="XP_060453772.1">
    <property type="nucleotide sequence ID" value="XM_060596817.1"/>
</dbReference>
<proteinExistence type="predicted"/>
<keyword evidence="3" id="KW-0256">Endoplasmic reticulum</keyword>
<feature type="compositionally biased region" description="Gly residues" evidence="5">
    <location>
        <begin position="473"/>
        <end position="488"/>
    </location>
</feature>
<name>A0AA48KZD4_9TREE</name>
<dbReference type="GO" id="GO:0005783">
    <property type="term" value="C:endoplasmic reticulum"/>
    <property type="evidence" value="ECO:0007669"/>
    <property type="project" value="UniProtKB-SubCell"/>
</dbReference>
<gene>
    <name evidence="8" type="ORF">CcaverHIS019_0112240</name>
</gene>
<organism evidence="8 9">
    <name type="scientific">Cutaneotrichosporon cavernicola</name>
    <dbReference type="NCBI Taxonomy" id="279322"/>
    <lineage>
        <taxon>Eukaryota</taxon>
        <taxon>Fungi</taxon>
        <taxon>Dikarya</taxon>
        <taxon>Basidiomycota</taxon>
        <taxon>Agaricomycotina</taxon>
        <taxon>Tremellomycetes</taxon>
        <taxon>Trichosporonales</taxon>
        <taxon>Trichosporonaceae</taxon>
        <taxon>Cutaneotrichosporon</taxon>
    </lineage>
</organism>
<feature type="chain" id="PRO_5041443211" description="J domain-containing protein" evidence="6">
    <location>
        <begin position="20"/>
        <end position="517"/>
    </location>
</feature>
<keyword evidence="4" id="KW-0802">TPR repeat</keyword>
<accession>A0AA48KZD4</accession>
<dbReference type="Gene3D" id="1.25.40.10">
    <property type="entry name" value="Tetratricopeptide repeat domain"/>
    <property type="match status" value="1"/>
</dbReference>
<feature type="repeat" description="TPR" evidence="4">
    <location>
        <begin position="58"/>
        <end position="91"/>
    </location>
</feature>
<dbReference type="CDD" id="cd06257">
    <property type="entry name" value="DnaJ"/>
    <property type="match status" value="1"/>
</dbReference>
<feature type="compositionally biased region" description="Gly residues" evidence="5">
    <location>
        <begin position="496"/>
        <end position="509"/>
    </location>
</feature>
<evidence type="ECO:0000256" key="1">
    <source>
        <dbReference type="ARBA" id="ARBA00004240"/>
    </source>
</evidence>
<comment type="subcellular location">
    <subcellularLocation>
        <location evidence="1">Endoplasmic reticulum</location>
    </subcellularLocation>
</comment>
<dbReference type="GO" id="GO:0051087">
    <property type="term" value="F:protein-folding chaperone binding"/>
    <property type="evidence" value="ECO:0007669"/>
    <property type="project" value="TreeGrafter"/>
</dbReference>
<evidence type="ECO:0000256" key="3">
    <source>
        <dbReference type="ARBA" id="ARBA00022824"/>
    </source>
</evidence>
<feature type="region of interest" description="Disordered" evidence="5">
    <location>
        <begin position="459"/>
        <end position="509"/>
    </location>
</feature>
<dbReference type="SMART" id="SM00271">
    <property type="entry name" value="DnaJ"/>
    <property type="match status" value="1"/>
</dbReference>
<dbReference type="Pfam" id="PF13432">
    <property type="entry name" value="TPR_16"/>
    <property type="match status" value="2"/>
</dbReference>
<dbReference type="SMART" id="SM00028">
    <property type="entry name" value="TPR"/>
    <property type="match status" value="4"/>
</dbReference>
<feature type="domain" description="J" evidence="7">
    <location>
        <begin position="405"/>
        <end position="466"/>
    </location>
</feature>
<dbReference type="SUPFAM" id="SSF48452">
    <property type="entry name" value="TPR-like"/>
    <property type="match status" value="2"/>
</dbReference>
<dbReference type="InterPro" id="IPR051727">
    <property type="entry name" value="DnaJ_C3_Co-chaperones"/>
</dbReference>
<dbReference type="PROSITE" id="PS50076">
    <property type="entry name" value="DNAJ_2"/>
    <property type="match status" value="1"/>
</dbReference>